<feature type="compositionally biased region" description="Polar residues" evidence="8">
    <location>
        <begin position="1"/>
        <end position="10"/>
    </location>
</feature>
<evidence type="ECO:0000256" key="8">
    <source>
        <dbReference type="SAM" id="MobiDB-lite"/>
    </source>
</evidence>
<evidence type="ECO:0000259" key="9">
    <source>
        <dbReference type="PROSITE" id="PS50928"/>
    </source>
</evidence>
<dbReference type="PANTHER" id="PTHR32243:SF18">
    <property type="entry name" value="INNER MEMBRANE ABC TRANSPORTER PERMEASE PROTEIN YCJP"/>
    <property type="match status" value="1"/>
</dbReference>
<dbReference type="RefSeq" id="WP_163736847.1">
    <property type="nucleotide sequence ID" value="NZ_JAAGOA010000006.1"/>
</dbReference>
<dbReference type="Gene3D" id="1.10.3720.10">
    <property type="entry name" value="MetI-like"/>
    <property type="match status" value="1"/>
</dbReference>
<sequence>MSTDTPSARVTNRAGDTGAARGARRSRSSRPAGASLGTRRRAPVYAGYLAAALVFFGPVLFMVWSAFRRNVDITGSIFNLTSPLTLDNFTNLFERFAFFYYIRNSFIIAGRSTLLGLLLGVPAAYVIVRRRLAAVGFMTLLARMAPGVMFVLPLFVLSVNIGAPSNNGLNFLLLIAAHLIITLPLCVWLLIPFFEDIPVTLEEAAMLDGCTVGQRFRNVVLPLALPGLSVAVTLSFIFSWNFFLFALALANSDTLPLPVIAFNFIGQGSSDYGGLMAASTLISMPAFLLTILAQRWLVRGLTGGAVK</sequence>
<comment type="subcellular location">
    <subcellularLocation>
        <location evidence="1 7">Cell membrane</location>
        <topology evidence="1 7">Multi-pass membrane protein</topology>
    </subcellularLocation>
</comment>
<dbReference type="GO" id="GO:0005886">
    <property type="term" value="C:plasma membrane"/>
    <property type="evidence" value="ECO:0007669"/>
    <property type="project" value="UniProtKB-SubCell"/>
</dbReference>
<evidence type="ECO:0000256" key="1">
    <source>
        <dbReference type="ARBA" id="ARBA00004651"/>
    </source>
</evidence>
<proteinExistence type="inferred from homology"/>
<feature type="transmembrane region" description="Helical" evidence="7">
    <location>
        <begin position="223"/>
        <end position="252"/>
    </location>
</feature>
<dbReference type="Proteomes" id="UP000475214">
    <property type="component" value="Unassembled WGS sequence"/>
</dbReference>
<feature type="transmembrane region" description="Helical" evidence="7">
    <location>
        <begin position="106"/>
        <end position="128"/>
    </location>
</feature>
<evidence type="ECO:0000313" key="11">
    <source>
        <dbReference type="Proteomes" id="UP000475214"/>
    </source>
</evidence>
<dbReference type="InterPro" id="IPR050901">
    <property type="entry name" value="BP-dep_ABC_trans_perm"/>
</dbReference>
<feature type="transmembrane region" description="Helical" evidence="7">
    <location>
        <begin position="140"/>
        <end position="163"/>
    </location>
</feature>
<dbReference type="InterPro" id="IPR000515">
    <property type="entry name" value="MetI-like"/>
</dbReference>
<comment type="similarity">
    <text evidence="7">Belongs to the binding-protein-dependent transport system permease family.</text>
</comment>
<comment type="caution">
    <text evidence="10">The sequence shown here is derived from an EMBL/GenBank/DDBJ whole genome shotgun (WGS) entry which is preliminary data.</text>
</comment>
<name>A0A6L9S6C3_9ACTN</name>
<evidence type="ECO:0000256" key="6">
    <source>
        <dbReference type="ARBA" id="ARBA00023136"/>
    </source>
</evidence>
<keyword evidence="3" id="KW-1003">Cell membrane</keyword>
<keyword evidence="5 7" id="KW-1133">Transmembrane helix</keyword>
<evidence type="ECO:0000256" key="7">
    <source>
        <dbReference type="RuleBase" id="RU363032"/>
    </source>
</evidence>
<keyword evidence="11" id="KW-1185">Reference proteome</keyword>
<dbReference type="InterPro" id="IPR035906">
    <property type="entry name" value="MetI-like_sf"/>
</dbReference>
<dbReference type="GO" id="GO:0055085">
    <property type="term" value="P:transmembrane transport"/>
    <property type="evidence" value="ECO:0007669"/>
    <property type="project" value="InterPro"/>
</dbReference>
<dbReference type="CDD" id="cd06261">
    <property type="entry name" value="TM_PBP2"/>
    <property type="match status" value="1"/>
</dbReference>
<evidence type="ECO:0000256" key="4">
    <source>
        <dbReference type="ARBA" id="ARBA00022692"/>
    </source>
</evidence>
<dbReference type="EMBL" id="JAAGOA010000006">
    <property type="protein sequence ID" value="NEE00706.1"/>
    <property type="molecule type" value="Genomic_DNA"/>
</dbReference>
<dbReference type="SUPFAM" id="SSF161098">
    <property type="entry name" value="MetI-like"/>
    <property type="match status" value="1"/>
</dbReference>
<dbReference type="Pfam" id="PF00528">
    <property type="entry name" value="BPD_transp_1"/>
    <property type="match status" value="1"/>
</dbReference>
<feature type="domain" description="ABC transmembrane type-1" evidence="9">
    <location>
        <begin position="102"/>
        <end position="293"/>
    </location>
</feature>
<gene>
    <name evidence="10" type="ORF">G1H10_11055</name>
</gene>
<keyword evidence="6 7" id="KW-0472">Membrane</keyword>
<protein>
    <submittedName>
        <fullName evidence="10">Carbohydrate ABC transporter permease</fullName>
    </submittedName>
</protein>
<dbReference type="PROSITE" id="PS50928">
    <property type="entry name" value="ABC_TM1"/>
    <property type="match status" value="1"/>
</dbReference>
<keyword evidence="2 7" id="KW-0813">Transport</keyword>
<feature type="region of interest" description="Disordered" evidence="8">
    <location>
        <begin position="1"/>
        <end position="35"/>
    </location>
</feature>
<feature type="transmembrane region" description="Helical" evidence="7">
    <location>
        <begin position="45"/>
        <end position="67"/>
    </location>
</feature>
<evidence type="ECO:0000256" key="3">
    <source>
        <dbReference type="ARBA" id="ARBA00022475"/>
    </source>
</evidence>
<evidence type="ECO:0000256" key="2">
    <source>
        <dbReference type="ARBA" id="ARBA00022448"/>
    </source>
</evidence>
<dbReference type="AlphaFoldDB" id="A0A6L9S6C3"/>
<organism evidence="10 11">
    <name type="scientific">Phytoactinopolyspora halotolerans</name>
    <dbReference type="NCBI Taxonomy" id="1981512"/>
    <lineage>
        <taxon>Bacteria</taxon>
        <taxon>Bacillati</taxon>
        <taxon>Actinomycetota</taxon>
        <taxon>Actinomycetes</taxon>
        <taxon>Jiangellales</taxon>
        <taxon>Jiangellaceae</taxon>
        <taxon>Phytoactinopolyspora</taxon>
    </lineage>
</organism>
<reference evidence="10 11" key="1">
    <citation type="submission" date="2020-02" db="EMBL/GenBank/DDBJ databases">
        <authorList>
            <person name="Li X.-J."/>
            <person name="Han X.-M."/>
        </authorList>
    </citation>
    <scope>NUCLEOTIDE SEQUENCE [LARGE SCALE GENOMIC DNA]</scope>
    <source>
        <strain evidence="10 11">CCTCC AB 2017055</strain>
    </source>
</reference>
<evidence type="ECO:0000256" key="5">
    <source>
        <dbReference type="ARBA" id="ARBA00022989"/>
    </source>
</evidence>
<evidence type="ECO:0000313" key="10">
    <source>
        <dbReference type="EMBL" id="NEE00706.1"/>
    </source>
</evidence>
<feature type="transmembrane region" description="Helical" evidence="7">
    <location>
        <begin position="169"/>
        <end position="191"/>
    </location>
</feature>
<accession>A0A6L9S6C3</accession>
<feature type="transmembrane region" description="Helical" evidence="7">
    <location>
        <begin position="272"/>
        <end position="293"/>
    </location>
</feature>
<dbReference type="PANTHER" id="PTHR32243">
    <property type="entry name" value="MALTOSE TRANSPORT SYSTEM PERMEASE-RELATED"/>
    <property type="match status" value="1"/>
</dbReference>
<keyword evidence="4 7" id="KW-0812">Transmembrane</keyword>